<evidence type="ECO:0000256" key="8">
    <source>
        <dbReference type="ARBA" id="ARBA00023136"/>
    </source>
</evidence>
<dbReference type="GO" id="GO:0008137">
    <property type="term" value="F:NADH dehydrogenase (ubiquinone) activity"/>
    <property type="evidence" value="ECO:0007669"/>
    <property type="project" value="UniProtKB-EC"/>
</dbReference>
<dbReference type="GO" id="GO:0016020">
    <property type="term" value="C:membrane"/>
    <property type="evidence" value="ECO:0007669"/>
    <property type="project" value="UniProtKB-SubCell"/>
</dbReference>
<evidence type="ECO:0000256" key="2">
    <source>
        <dbReference type="ARBA" id="ARBA00010519"/>
    </source>
</evidence>
<comment type="subcellular location">
    <subcellularLocation>
        <location evidence="1">Membrane</location>
        <topology evidence="1">Multi-pass membrane protein</topology>
    </subcellularLocation>
</comment>
<evidence type="ECO:0000256" key="3">
    <source>
        <dbReference type="ARBA" id="ARBA00016612"/>
    </source>
</evidence>
<protein>
    <recommendedName>
        <fullName evidence="3">NADH-ubiquinone oxidoreductase chain 4L</fullName>
    </recommendedName>
    <alternativeName>
        <fullName evidence="9">NADH dehydrogenase subunit 4L</fullName>
    </alternativeName>
</protein>
<dbReference type="InterPro" id="IPR039428">
    <property type="entry name" value="NUOK/Mnh_C1-like"/>
</dbReference>
<evidence type="ECO:0000256" key="4">
    <source>
        <dbReference type="ARBA" id="ARBA00022692"/>
    </source>
</evidence>
<dbReference type="EMBL" id="MN417319">
    <property type="protein sequence ID" value="QWV61027.1"/>
    <property type="molecule type" value="Genomic_DNA"/>
</dbReference>
<evidence type="ECO:0000256" key="9">
    <source>
        <dbReference type="ARBA" id="ARBA00031586"/>
    </source>
</evidence>
<gene>
    <name evidence="12" type="primary">ND4L</name>
</gene>
<evidence type="ECO:0000256" key="11">
    <source>
        <dbReference type="SAM" id="Phobius"/>
    </source>
</evidence>
<comment type="catalytic activity">
    <reaction evidence="10">
        <text>a ubiquinone + NADH + 5 H(+)(in) = a ubiquinol + NAD(+) + 4 H(+)(out)</text>
        <dbReference type="Rhea" id="RHEA:29091"/>
        <dbReference type="Rhea" id="RHEA-COMP:9565"/>
        <dbReference type="Rhea" id="RHEA-COMP:9566"/>
        <dbReference type="ChEBI" id="CHEBI:15378"/>
        <dbReference type="ChEBI" id="CHEBI:16389"/>
        <dbReference type="ChEBI" id="CHEBI:17976"/>
        <dbReference type="ChEBI" id="CHEBI:57540"/>
        <dbReference type="ChEBI" id="CHEBI:57945"/>
        <dbReference type="EC" id="7.1.1.2"/>
    </reaction>
</comment>
<name>A0A8F2TDT4_9HEMI</name>
<geneLocation type="mitochondrion" evidence="12"/>
<keyword evidence="8 11" id="KW-0472">Membrane</keyword>
<evidence type="ECO:0000256" key="5">
    <source>
        <dbReference type="ARBA" id="ARBA00022967"/>
    </source>
</evidence>
<dbReference type="Gene3D" id="1.10.287.3510">
    <property type="match status" value="1"/>
</dbReference>
<keyword evidence="7" id="KW-0520">NAD</keyword>
<keyword evidence="5" id="KW-1278">Translocase</keyword>
<evidence type="ECO:0000256" key="6">
    <source>
        <dbReference type="ARBA" id="ARBA00022989"/>
    </source>
</evidence>
<comment type="similarity">
    <text evidence="2">Belongs to the complex I subunit 4L family.</text>
</comment>
<reference evidence="12" key="1">
    <citation type="journal article" date="2020" name="Insects">
        <title>Tracing the Invasion and Expansion Characteristics of the Flatid Planthopper, Metcalfa pruinosa (Hemiptera: Flatidae), in Korea Using Mitochondrial DNA Sequences.</title>
        <authorList>
            <person name="Lee K.H."/>
            <person name="Jeong J.S."/>
            <person name="Park J.S."/>
            <person name="Kim M.J."/>
            <person name="Jeong N.R."/>
            <person name="Jeong S.Y."/>
            <person name="Lee G.S."/>
            <person name="Lee W."/>
            <person name="Kim I."/>
        </authorList>
    </citation>
    <scope>NUCLEOTIDE SEQUENCE</scope>
</reference>
<dbReference type="GeneID" id="77616473"/>
<dbReference type="Pfam" id="PF00420">
    <property type="entry name" value="Oxidored_q2"/>
    <property type="match status" value="1"/>
</dbReference>
<sequence length="90" mass="10621">MILSFMIFFSGLLSLVLVRKHYLMSLLSLEYLLLSIYFLMYFYFIFFFNDFYFIIVFLVMGVCEGVLGLSLIVFLARKFSLDFINSLSCV</sequence>
<dbReference type="CTD" id="4539"/>
<keyword evidence="6 11" id="KW-1133">Transmembrane helix</keyword>
<evidence type="ECO:0000256" key="7">
    <source>
        <dbReference type="ARBA" id="ARBA00023027"/>
    </source>
</evidence>
<proteinExistence type="inferred from homology"/>
<feature type="transmembrane region" description="Helical" evidence="11">
    <location>
        <begin position="51"/>
        <end position="76"/>
    </location>
</feature>
<organism evidence="12">
    <name type="scientific">Metcalfa pruinosa</name>
    <dbReference type="NCBI Taxonomy" id="1185500"/>
    <lineage>
        <taxon>Eukaryota</taxon>
        <taxon>Metazoa</taxon>
        <taxon>Ecdysozoa</taxon>
        <taxon>Arthropoda</taxon>
        <taxon>Hexapoda</taxon>
        <taxon>Insecta</taxon>
        <taxon>Pterygota</taxon>
        <taxon>Neoptera</taxon>
        <taxon>Paraneoptera</taxon>
        <taxon>Hemiptera</taxon>
        <taxon>Auchenorrhyncha</taxon>
        <taxon>Fulgoroidea</taxon>
        <taxon>Flatidae</taxon>
        <taxon>Flatidae incertae sedis</taxon>
        <taxon>Metcalfa</taxon>
    </lineage>
</organism>
<evidence type="ECO:0000256" key="10">
    <source>
        <dbReference type="ARBA" id="ARBA00049551"/>
    </source>
</evidence>
<dbReference type="AlphaFoldDB" id="A0A8F2TDT4"/>
<evidence type="ECO:0000256" key="1">
    <source>
        <dbReference type="ARBA" id="ARBA00004141"/>
    </source>
</evidence>
<feature type="transmembrane region" description="Helical" evidence="11">
    <location>
        <begin position="21"/>
        <end position="45"/>
    </location>
</feature>
<keyword evidence="4 11" id="KW-0812">Transmembrane</keyword>
<dbReference type="RefSeq" id="YP_010611150.1">
    <property type="nucleotide sequence ID" value="NC_070019.1"/>
</dbReference>
<accession>A0A8F2TDT4</accession>
<keyword evidence="12" id="KW-0496">Mitochondrion</keyword>
<evidence type="ECO:0000313" key="12">
    <source>
        <dbReference type="EMBL" id="QWV61027.1"/>
    </source>
</evidence>